<organism evidence="2 3">
    <name type="scientific">Staphylococcus epidermidis (strain ATCC 12228 / FDA PCI 1200)</name>
    <dbReference type="NCBI Taxonomy" id="176280"/>
    <lineage>
        <taxon>Bacteria</taxon>
        <taxon>Bacillati</taxon>
        <taxon>Bacillota</taxon>
        <taxon>Bacilli</taxon>
        <taxon>Bacillales</taxon>
        <taxon>Staphylococcaceae</taxon>
        <taxon>Staphylococcus</taxon>
    </lineage>
</organism>
<feature type="transmembrane region" description="Helical" evidence="1">
    <location>
        <begin position="65"/>
        <end position="86"/>
    </location>
</feature>
<keyword evidence="1" id="KW-0472">Membrane</keyword>
<dbReference type="AlphaFoldDB" id="A0A0H2VHJ3"/>
<dbReference type="GeneID" id="50018005"/>
<feature type="transmembrane region" description="Helical" evidence="1">
    <location>
        <begin position="33"/>
        <end position="58"/>
    </location>
</feature>
<dbReference type="OrthoDB" id="2413616at2"/>
<proteinExistence type="predicted"/>
<protein>
    <submittedName>
        <fullName evidence="2">Uncharacterized protein</fullName>
    </submittedName>
</protein>
<dbReference type="RefSeq" id="WP_002456963.1">
    <property type="nucleotide sequence ID" value="NC_004461.1"/>
</dbReference>
<evidence type="ECO:0000256" key="1">
    <source>
        <dbReference type="SAM" id="Phobius"/>
    </source>
</evidence>
<dbReference type="KEGG" id="sep:SE_1893"/>
<evidence type="ECO:0000313" key="3">
    <source>
        <dbReference type="Proteomes" id="UP000001411"/>
    </source>
</evidence>
<sequence length="118" mass="13048">MNKALVIRAIKFSLIFMTAFLILNLLTMKEASISSIIVRTVIAAIVFFVIYIIVFTILSSSERKLIYGTTLPIALFICLIFGAIFFTPRIGIIAGLIIGVFAGVIWEFLNRKNGGRSS</sequence>
<keyword evidence="1" id="KW-1133">Transmembrane helix</keyword>
<keyword evidence="1" id="KW-0812">Transmembrane</keyword>
<feature type="transmembrane region" description="Helical" evidence="1">
    <location>
        <begin position="9"/>
        <end position="27"/>
    </location>
</feature>
<reference evidence="2 3" key="1">
    <citation type="journal article" date="2003" name="Mol. Microbiol.">
        <title>Genome-based analysis of virulence genes in a non-biofilm-forming Staphylococcus epidermidis strain (ATCC 12228).</title>
        <authorList>
            <person name="Zhang Y.Q."/>
            <person name="Ren S.X."/>
            <person name="Li H.L."/>
            <person name="Wang Y.X."/>
            <person name="Fu G."/>
            <person name="Yang J."/>
            <person name="Qin Z.Q."/>
            <person name="Miao Y.G."/>
            <person name="Wang W.Y."/>
            <person name="Chen R.S."/>
            <person name="Shen Y."/>
            <person name="Chen Z."/>
            <person name="Yuan Z.H."/>
            <person name="Zhao G.P."/>
            <person name="Qu D."/>
            <person name="Danchin A."/>
            <person name="Wen Y.M."/>
        </authorList>
    </citation>
    <scope>NUCLEOTIDE SEQUENCE [LARGE SCALE GENOMIC DNA]</scope>
    <source>
        <strain evidence="3">ATCC 12228 / FDA PCI 1200</strain>
    </source>
</reference>
<dbReference type="HOGENOM" id="CLU_169044_0_0_9"/>
<name>A0A0H2VHJ3_STAES</name>
<gene>
    <name evidence="2" type="ordered locus">SE_1893</name>
</gene>
<accession>A0A0H2VHJ3</accession>
<evidence type="ECO:0000313" key="2">
    <source>
        <dbReference type="EMBL" id="AAO05534.1"/>
    </source>
</evidence>
<dbReference type="Proteomes" id="UP000001411">
    <property type="component" value="Chromosome"/>
</dbReference>
<dbReference type="eggNOG" id="ENOG503059J">
    <property type="taxonomic scope" value="Bacteria"/>
</dbReference>
<feature type="transmembrane region" description="Helical" evidence="1">
    <location>
        <begin position="92"/>
        <end position="109"/>
    </location>
</feature>
<dbReference type="EMBL" id="AE015929">
    <property type="protein sequence ID" value="AAO05534.1"/>
    <property type="molecule type" value="Genomic_DNA"/>
</dbReference>
<dbReference type="PATRIC" id="fig|176280.10.peg.1850"/>